<keyword evidence="9" id="KW-0067">ATP-binding</keyword>
<feature type="domain" description="Histidine kinase" evidence="12">
    <location>
        <begin position="201"/>
        <end position="419"/>
    </location>
</feature>
<dbReference type="SMART" id="SM00065">
    <property type="entry name" value="GAF"/>
    <property type="match status" value="1"/>
</dbReference>
<dbReference type="Gene3D" id="3.30.565.10">
    <property type="entry name" value="Histidine kinase-like ATPase, C-terminal domain"/>
    <property type="match status" value="1"/>
</dbReference>
<keyword evidence="4" id="KW-1003">Cell membrane</keyword>
<evidence type="ECO:0000256" key="9">
    <source>
        <dbReference type="ARBA" id="ARBA00022840"/>
    </source>
</evidence>
<dbReference type="GO" id="GO:0005886">
    <property type="term" value="C:plasma membrane"/>
    <property type="evidence" value="ECO:0007669"/>
    <property type="project" value="UniProtKB-SubCell"/>
</dbReference>
<dbReference type="InterPro" id="IPR003018">
    <property type="entry name" value="GAF"/>
</dbReference>
<dbReference type="EC" id="2.7.13.3" evidence="3"/>
<dbReference type="CDD" id="cd00075">
    <property type="entry name" value="HATPase"/>
    <property type="match status" value="1"/>
</dbReference>
<keyword evidence="6" id="KW-0808">Transferase</keyword>
<dbReference type="SUPFAM" id="SSF47384">
    <property type="entry name" value="Homodimeric domain of signal transducing histidine kinase"/>
    <property type="match status" value="1"/>
</dbReference>
<dbReference type="FunFam" id="3.30.565.10:FF:000023">
    <property type="entry name" value="PAS domain-containing sensor histidine kinase"/>
    <property type="match status" value="1"/>
</dbReference>
<keyword evidence="8" id="KW-0418">Kinase</keyword>
<reference evidence="13 14" key="1">
    <citation type="submission" date="2017-09" db="EMBL/GenBank/DDBJ databases">
        <title>Depth-based differentiation of microbial function through sediment-hosted aquifers and enrichment of novel symbionts in the deep terrestrial subsurface.</title>
        <authorList>
            <person name="Probst A.J."/>
            <person name="Ladd B."/>
            <person name="Jarett J.K."/>
            <person name="Geller-Mcgrath D.E."/>
            <person name="Sieber C.M."/>
            <person name="Emerson J.B."/>
            <person name="Anantharaman K."/>
            <person name="Thomas B.C."/>
            <person name="Malmstrom R."/>
            <person name="Stieglmeier M."/>
            <person name="Klingl A."/>
            <person name="Woyke T."/>
            <person name="Ryan C.M."/>
            <person name="Banfield J.F."/>
        </authorList>
    </citation>
    <scope>NUCLEOTIDE SEQUENCE [LARGE SCALE GENOMIC DNA]</scope>
    <source>
        <strain evidence="13">CG07_land_8_20_14_0_80_42_15</strain>
    </source>
</reference>
<dbReference type="PANTHER" id="PTHR43547">
    <property type="entry name" value="TWO-COMPONENT HISTIDINE KINASE"/>
    <property type="match status" value="1"/>
</dbReference>
<evidence type="ECO:0000256" key="10">
    <source>
        <dbReference type="ARBA" id="ARBA00023012"/>
    </source>
</evidence>
<sequence length="423" mass="47477">MFAIGLDKLSQNIDGLDMEELKKRIVRLSLAYQISQELATISNVEKLLDMLIEKVVSILKVEIGSIMLVDKMQNELRIRASKGLEEEIVKQAKVKFGEGISGWVAKELKPLLIDDLNKYPAFQRRPGRYSTNSLLTVPLVAGGELLGVLNVNNKMTREIFNQDDMDMLVTIANQAALLIRNSQEYEKMRKLNEVKSDFVSIVSHELRMPLATVKEAIALLLDRIPGKITKKQEEILSLANQNVERLNRLVTNLLDLSKMEAGKMGMKRELVDIAKITNHVVEALKLNANKKRISVSAHIGSDIKGLWADSDRITQVLNNLIGNAIKFTPDGGKVDVTLREKDKAIEVVVKDTGRGIDKKDIDKIFEKFSRVSFQNGNIVSTGLGLAITKEIVELHKGRIYVESKLDRGSIFTVRLPMDLRTRP</sequence>
<evidence type="ECO:0000259" key="12">
    <source>
        <dbReference type="PROSITE" id="PS50109"/>
    </source>
</evidence>
<dbReference type="Gene3D" id="1.10.287.130">
    <property type="match status" value="1"/>
</dbReference>
<dbReference type="PROSITE" id="PS50109">
    <property type="entry name" value="HIS_KIN"/>
    <property type="match status" value="1"/>
</dbReference>
<dbReference type="SMART" id="SM00387">
    <property type="entry name" value="HATPase_c"/>
    <property type="match status" value="1"/>
</dbReference>
<evidence type="ECO:0000256" key="11">
    <source>
        <dbReference type="ARBA" id="ARBA00023136"/>
    </source>
</evidence>
<dbReference type="SUPFAM" id="SSF55781">
    <property type="entry name" value="GAF domain-like"/>
    <property type="match status" value="1"/>
</dbReference>
<accession>A0A2J0KST3</accession>
<dbReference type="GO" id="GO:0000155">
    <property type="term" value="F:phosphorelay sensor kinase activity"/>
    <property type="evidence" value="ECO:0007669"/>
    <property type="project" value="InterPro"/>
</dbReference>
<keyword evidence="7" id="KW-0547">Nucleotide-binding</keyword>
<dbReference type="GO" id="GO:0005524">
    <property type="term" value="F:ATP binding"/>
    <property type="evidence" value="ECO:0007669"/>
    <property type="project" value="UniProtKB-KW"/>
</dbReference>
<dbReference type="Gene3D" id="3.30.450.40">
    <property type="match status" value="1"/>
</dbReference>
<gene>
    <name evidence="13" type="ORF">COS99_08055</name>
</gene>
<keyword evidence="5" id="KW-0597">Phosphoprotein</keyword>
<evidence type="ECO:0000313" key="13">
    <source>
        <dbReference type="EMBL" id="PIU40849.1"/>
    </source>
</evidence>
<dbReference type="InterPro" id="IPR005467">
    <property type="entry name" value="His_kinase_dom"/>
</dbReference>
<dbReference type="SMART" id="SM00388">
    <property type="entry name" value="HisKA"/>
    <property type="match status" value="1"/>
</dbReference>
<proteinExistence type="predicted"/>
<organism evidence="13 14">
    <name type="scientific">Candidatus Aquitaenariimonas noxiae</name>
    <dbReference type="NCBI Taxonomy" id="1974741"/>
    <lineage>
        <taxon>Bacteria</taxon>
        <taxon>Pseudomonadati</taxon>
        <taxon>Candidatus Omnitrophota</taxon>
        <taxon>Candidatus Aquitaenariimonas</taxon>
    </lineage>
</organism>
<comment type="caution">
    <text evidence="13">The sequence shown here is derived from an EMBL/GenBank/DDBJ whole genome shotgun (WGS) entry which is preliminary data.</text>
</comment>
<evidence type="ECO:0000256" key="7">
    <source>
        <dbReference type="ARBA" id="ARBA00022741"/>
    </source>
</evidence>
<evidence type="ECO:0000256" key="1">
    <source>
        <dbReference type="ARBA" id="ARBA00000085"/>
    </source>
</evidence>
<dbReference type="Pfam" id="PF00512">
    <property type="entry name" value="HisKA"/>
    <property type="match status" value="1"/>
</dbReference>
<dbReference type="PANTHER" id="PTHR43547:SF2">
    <property type="entry name" value="HYBRID SIGNAL TRANSDUCTION HISTIDINE KINASE C"/>
    <property type="match status" value="1"/>
</dbReference>
<dbReference type="CDD" id="cd00082">
    <property type="entry name" value="HisKA"/>
    <property type="match status" value="1"/>
</dbReference>
<dbReference type="InterPro" id="IPR003661">
    <property type="entry name" value="HisK_dim/P_dom"/>
</dbReference>
<dbReference type="PRINTS" id="PR00344">
    <property type="entry name" value="BCTRLSENSOR"/>
</dbReference>
<evidence type="ECO:0000256" key="5">
    <source>
        <dbReference type="ARBA" id="ARBA00022553"/>
    </source>
</evidence>
<evidence type="ECO:0000256" key="3">
    <source>
        <dbReference type="ARBA" id="ARBA00012438"/>
    </source>
</evidence>
<dbReference type="Pfam" id="PF02518">
    <property type="entry name" value="HATPase_c"/>
    <property type="match status" value="1"/>
</dbReference>
<comment type="subcellular location">
    <subcellularLocation>
        <location evidence="2">Cell membrane</location>
    </subcellularLocation>
</comment>
<keyword evidence="10" id="KW-0902">Two-component regulatory system</keyword>
<evidence type="ECO:0000256" key="6">
    <source>
        <dbReference type="ARBA" id="ARBA00022679"/>
    </source>
</evidence>
<dbReference type="InterPro" id="IPR029016">
    <property type="entry name" value="GAF-like_dom_sf"/>
</dbReference>
<comment type="catalytic activity">
    <reaction evidence="1">
        <text>ATP + protein L-histidine = ADP + protein N-phospho-L-histidine.</text>
        <dbReference type="EC" id="2.7.13.3"/>
    </reaction>
</comment>
<dbReference type="AlphaFoldDB" id="A0A2J0KST3"/>
<evidence type="ECO:0000256" key="4">
    <source>
        <dbReference type="ARBA" id="ARBA00022475"/>
    </source>
</evidence>
<dbReference type="Pfam" id="PF13185">
    <property type="entry name" value="GAF_2"/>
    <property type="match status" value="1"/>
</dbReference>
<evidence type="ECO:0000256" key="8">
    <source>
        <dbReference type="ARBA" id="ARBA00022777"/>
    </source>
</evidence>
<protein>
    <recommendedName>
        <fullName evidence="3">histidine kinase</fullName>
        <ecNumber evidence="3">2.7.13.3</ecNumber>
    </recommendedName>
</protein>
<dbReference type="InterPro" id="IPR036097">
    <property type="entry name" value="HisK_dim/P_sf"/>
</dbReference>
<dbReference type="EMBL" id="PEWV01000075">
    <property type="protein sequence ID" value="PIU40849.1"/>
    <property type="molecule type" value="Genomic_DNA"/>
</dbReference>
<evidence type="ECO:0000313" key="14">
    <source>
        <dbReference type="Proteomes" id="UP000230052"/>
    </source>
</evidence>
<dbReference type="InterPro" id="IPR036890">
    <property type="entry name" value="HATPase_C_sf"/>
</dbReference>
<name>A0A2J0KST3_9BACT</name>
<dbReference type="InterPro" id="IPR004358">
    <property type="entry name" value="Sig_transdc_His_kin-like_C"/>
</dbReference>
<dbReference type="InterPro" id="IPR003594">
    <property type="entry name" value="HATPase_dom"/>
</dbReference>
<dbReference type="SUPFAM" id="SSF55874">
    <property type="entry name" value="ATPase domain of HSP90 chaperone/DNA topoisomerase II/histidine kinase"/>
    <property type="match status" value="1"/>
</dbReference>
<evidence type="ECO:0000256" key="2">
    <source>
        <dbReference type="ARBA" id="ARBA00004236"/>
    </source>
</evidence>
<dbReference type="Proteomes" id="UP000230052">
    <property type="component" value="Unassembled WGS sequence"/>
</dbReference>
<keyword evidence="11" id="KW-0472">Membrane</keyword>